<feature type="region of interest" description="Disordered" evidence="2">
    <location>
        <begin position="250"/>
        <end position="300"/>
    </location>
</feature>
<evidence type="ECO:0000256" key="1">
    <source>
        <dbReference type="SAM" id="Coils"/>
    </source>
</evidence>
<feature type="compositionally biased region" description="Low complexity" evidence="2">
    <location>
        <begin position="405"/>
        <end position="426"/>
    </location>
</feature>
<proteinExistence type="predicted"/>
<feature type="compositionally biased region" description="Polar residues" evidence="2">
    <location>
        <begin position="287"/>
        <end position="300"/>
    </location>
</feature>
<feature type="region of interest" description="Disordered" evidence="2">
    <location>
        <begin position="332"/>
        <end position="554"/>
    </location>
</feature>
<organism evidence="3 4">
    <name type="scientific">Olpidium bornovanus</name>
    <dbReference type="NCBI Taxonomy" id="278681"/>
    <lineage>
        <taxon>Eukaryota</taxon>
        <taxon>Fungi</taxon>
        <taxon>Fungi incertae sedis</taxon>
        <taxon>Olpidiomycota</taxon>
        <taxon>Olpidiomycotina</taxon>
        <taxon>Olpidiomycetes</taxon>
        <taxon>Olpidiales</taxon>
        <taxon>Olpidiaceae</taxon>
        <taxon>Olpidium</taxon>
    </lineage>
</organism>
<name>A0A8H7ZVR5_9FUNG</name>
<dbReference type="AlphaFoldDB" id="A0A8H7ZVR5"/>
<dbReference type="Proteomes" id="UP000673691">
    <property type="component" value="Unassembled WGS sequence"/>
</dbReference>
<comment type="caution">
    <text evidence="3">The sequence shown here is derived from an EMBL/GenBank/DDBJ whole genome shotgun (WGS) entry which is preliminary data.</text>
</comment>
<feature type="compositionally biased region" description="Low complexity" evidence="2">
    <location>
        <begin position="364"/>
        <end position="387"/>
    </location>
</feature>
<feature type="compositionally biased region" description="Basic residues" evidence="2">
    <location>
        <begin position="346"/>
        <end position="363"/>
    </location>
</feature>
<feature type="non-terminal residue" evidence="3">
    <location>
        <position position="871"/>
    </location>
</feature>
<feature type="non-terminal residue" evidence="3">
    <location>
        <position position="1"/>
    </location>
</feature>
<feature type="compositionally biased region" description="Basic and acidic residues" evidence="2">
    <location>
        <begin position="332"/>
        <end position="345"/>
    </location>
</feature>
<feature type="compositionally biased region" description="Low complexity" evidence="2">
    <location>
        <begin position="476"/>
        <end position="488"/>
    </location>
</feature>
<accession>A0A8H7ZVR5</accession>
<evidence type="ECO:0000313" key="3">
    <source>
        <dbReference type="EMBL" id="KAG5460260.1"/>
    </source>
</evidence>
<protein>
    <submittedName>
        <fullName evidence="3">Uncharacterized protein</fullName>
    </submittedName>
</protein>
<dbReference type="OrthoDB" id="2157184at2759"/>
<keyword evidence="4" id="KW-1185">Reference proteome</keyword>
<feature type="coiled-coil region" evidence="1">
    <location>
        <begin position="729"/>
        <end position="857"/>
    </location>
</feature>
<feature type="region of interest" description="Disordered" evidence="2">
    <location>
        <begin position="93"/>
        <end position="145"/>
    </location>
</feature>
<gene>
    <name evidence="3" type="ORF">BJ554DRAFT_7711</name>
</gene>
<reference evidence="3 4" key="1">
    <citation type="journal article" name="Sci. Rep.">
        <title>Genome-scale phylogenetic analyses confirm Olpidium as the closest living zoosporic fungus to the non-flagellated, terrestrial fungi.</title>
        <authorList>
            <person name="Chang Y."/>
            <person name="Rochon D."/>
            <person name="Sekimoto S."/>
            <person name="Wang Y."/>
            <person name="Chovatia M."/>
            <person name="Sandor L."/>
            <person name="Salamov A."/>
            <person name="Grigoriev I.V."/>
            <person name="Stajich J.E."/>
            <person name="Spatafora J.W."/>
        </authorList>
    </citation>
    <scope>NUCLEOTIDE SEQUENCE [LARGE SCALE GENOMIC DNA]</scope>
    <source>
        <strain evidence="3">S191</strain>
    </source>
</reference>
<feature type="compositionally biased region" description="Basic and acidic residues" evidence="2">
    <location>
        <begin position="103"/>
        <end position="113"/>
    </location>
</feature>
<feature type="compositionally biased region" description="Basic and acidic residues" evidence="2">
    <location>
        <begin position="1"/>
        <end position="19"/>
    </location>
</feature>
<feature type="compositionally biased region" description="Low complexity" evidence="2">
    <location>
        <begin position="439"/>
        <end position="459"/>
    </location>
</feature>
<evidence type="ECO:0000313" key="4">
    <source>
        <dbReference type="Proteomes" id="UP000673691"/>
    </source>
</evidence>
<feature type="compositionally biased region" description="Basic and acidic residues" evidence="2">
    <location>
        <begin position="518"/>
        <end position="528"/>
    </location>
</feature>
<dbReference type="EMBL" id="JAEFCI010005492">
    <property type="protein sequence ID" value="KAG5460260.1"/>
    <property type="molecule type" value="Genomic_DNA"/>
</dbReference>
<feature type="compositionally biased region" description="Polar residues" evidence="2">
    <location>
        <begin position="20"/>
        <end position="30"/>
    </location>
</feature>
<keyword evidence="1" id="KW-0175">Coiled coil</keyword>
<evidence type="ECO:0000256" key="2">
    <source>
        <dbReference type="SAM" id="MobiDB-lite"/>
    </source>
</evidence>
<feature type="region of interest" description="Disordered" evidence="2">
    <location>
        <begin position="1"/>
        <end position="53"/>
    </location>
</feature>
<sequence>GAPDASRETDDRLQPEEKQTSGQPESQPLQSRDEATGLRRRLVYAENDDELTDSLDEVDSALSQLEDISGMGETSRVPPPRRATIRALLEGVVKSAADAASDIGRKRADRGDVGGEEPTSTARAHSSDAPPGSLSADGDVKPAIRAELKDEELYLRKEKMDGTEYPEGQARSAIETVPNVVPAEPHRHHKACEEAVLVISSAAQHQPPKPIQPPGPPSVFDTLLQKVTLRLTAAKGAHQEFTASKIIQSEQEVNKGAQEKDEVAGGVQSDEGVDAVVHKEDEEDVQLASSASEKSVNTSSVAVVAGCRTELGEGDIPEVAIRVPYRRDVPLIEAELGSRHPATERFRKKRPPSRSPSPKKHGRTSAAHAVASAGGSKAATAGTAARRVPGRKGLKKQSAFERAAQHAASAGPGAASRMAKTAAASSKSKRASATDRKMGSTSATGRVAATRATTGRAGSPPGTPTKESVLRKFNQRLRTLSATSLSASGSITPERSLHLETDPVPYRDNPPPVSREPVFLREMERQRAEAAGASSAHPSQPVKPSPAEDDVVAGAGGGRAKAAAWAESTLKSGPEILERANAKLLDDLRLRDEEIRELRQELERGFEMTARPRSRENEEMRAALDRCRRDLVVRDQEIGALRADLERVRPQQEKAGYGTLREKFLRASADGGAKQQRLPDLETAQLRREIEEQEALIRGYQTENERLTIWARAAKDQAGEAERAASLQVQAAMREVAALQSQVDELRAGSTRQANAMALEANVRLTAELARATAEIESAQKLRAQEVEDAVSAARKDLEADLEKERARTRAAREELLKSEEAKMALEEVGIRLRMEVVKLKAELDAERRAAAAAATEKPDTTLVSDGVACP</sequence>